<accession>A0ABW2ZY07</accession>
<organism evidence="1 2">
    <name type="scientific">Micromonospora azadirachtae</name>
    <dbReference type="NCBI Taxonomy" id="1970735"/>
    <lineage>
        <taxon>Bacteria</taxon>
        <taxon>Bacillati</taxon>
        <taxon>Actinomycetota</taxon>
        <taxon>Actinomycetes</taxon>
        <taxon>Micromonosporales</taxon>
        <taxon>Micromonosporaceae</taxon>
        <taxon>Micromonospora</taxon>
    </lineage>
</organism>
<sequence>MKAFSDLMSRAFHARWVRCRVRGQRHLRRERTTTMGLRFRVLKQDPVGAWFAETFPQQDLLRAEIAAELRRCPILLTDPPNKSYFGHVVELAIGLALCDQTPYPRLFHCLDPGLATRMLIMAGYQPTVADAAGYDARRSSDPTVHPAHLFTAASRLAHVRILLNKFDGHDCDAVPNTRYVLGQYPHLLHGLPRETYQTRRAFGVLWSSYCGSFHDALRSYGPATAQLSLLNGHRHAGFLLGTTVLEVKSGRLDEDRYLDELIRQILTYALLAHHDGHHVTRVAVYATRYQRLLRYRLDELTNQLTGNPSDLSATGAELAALIRTQPCRRSAA</sequence>
<evidence type="ECO:0000313" key="2">
    <source>
        <dbReference type="Proteomes" id="UP001597053"/>
    </source>
</evidence>
<gene>
    <name evidence="1" type="ORF">ACFQZ8_05850</name>
</gene>
<keyword evidence="2" id="KW-1185">Reference proteome</keyword>
<reference evidence="2" key="1">
    <citation type="journal article" date="2019" name="Int. J. Syst. Evol. Microbiol.">
        <title>The Global Catalogue of Microorganisms (GCM) 10K type strain sequencing project: providing services to taxonomists for standard genome sequencing and annotation.</title>
        <authorList>
            <consortium name="The Broad Institute Genomics Platform"/>
            <consortium name="The Broad Institute Genome Sequencing Center for Infectious Disease"/>
            <person name="Wu L."/>
            <person name="Ma J."/>
        </authorList>
    </citation>
    <scope>NUCLEOTIDE SEQUENCE [LARGE SCALE GENOMIC DNA]</scope>
    <source>
        <strain evidence="2">JCM 32148</strain>
    </source>
</reference>
<dbReference type="Proteomes" id="UP001597053">
    <property type="component" value="Unassembled WGS sequence"/>
</dbReference>
<name>A0ABW2ZY07_9ACTN</name>
<evidence type="ECO:0000313" key="1">
    <source>
        <dbReference type="EMBL" id="MFD0783440.1"/>
    </source>
</evidence>
<dbReference type="EMBL" id="JBHTHM010000146">
    <property type="protein sequence ID" value="MFD0783440.1"/>
    <property type="molecule type" value="Genomic_DNA"/>
</dbReference>
<comment type="caution">
    <text evidence="1">The sequence shown here is derived from an EMBL/GenBank/DDBJ whole genome shotgun (WGS) entry which is preliminary data.</text>
</comment>
<proteinExistence type="predicted"/>
<protein>
    <submittedName>
        <fullName evidence="1">Uncharacterized protein</fullName>
    </submittedName>
</protein>